<sequence length="119" mass="12857">MDKILFSLLLLIVCVPSLYAQGLVPPHDVKAAYWYGITVILGLFTMIGLIISLTNLYSHKAWLHKTALGFTGLNALLGLSGVAVYIIYPAIGWVAFLPLITAITGAGLVWAKQKEASKD</sequence>
<proteinExistence type="predicted"/>
<dbReference type="RefSeq" id="WP_002702147.1">
    <property type="nucleotide sequence ID" value="NZ_AAWS01000043.1"/>
</dbReference>
<reference evidence="2 3" key="1">
    <citation type="submission" date="2007-01" db="EMBL/GenBank/DDBJ databases">
        <authorList>
            <person name="Haygood M."/>
            <person name="Podell S."/>
            <person name="Anderson C."/>
            <person name="Hopkinson B."/>
            <person name="Roe K."/>
            <person name="Barbeau K."/>
            <person name="Gaasterland T."/>
            <person name="Ferriera S."/>
            <person name="Johnson J."/>
            <person name="Kravitz S."/>
            <person name="Beeson K."/>
            <person name="Sutton G."/>
            <person name="Rogers Y.-H."/>
            <person name="Friedman R."/>
            <person name="Frazier M."/>
            <person name="Venter J.C."/>
        </authorList>
    </citation>
    <scope>NUCLEOTIDE SEQUENCE [LARGE SCALE GENOMIC DNA]</scope>
    <source>
        <strain evidence="2 3">ATCC 23134</strain>
    </source>
</reference>
<comment type="caution">
    <text evidence="2">The sequence shown here is derived from an EMBL/GenBank/DDBJ whole genome shotgun (WGS) entry which is preliminary data.</text>
</comment>
<dbReference type="Proteomes" id="UP000004095">
    <property type="component" value="Unassembled WGS sequence"/>
</dbReference>
<keyword evidence="1" id="KW-0472">Membrane</keyword>
<protein>
    <submittedName>
        <fullName evidence="2">Uncharacterized protein</fullName>
    </submittedName>
</protein>
<feature type="transmembrane region" description="Helical" evidence="1">
    <location>
        <begin position="66"/>
        <end position="87"/>
    </location>
</feature>
<gene>
    <name evidence="2" type="ORF">M23134_03360</name>
</gene>
<keyword evidence="1" id="KW-0812">Transmembrane</keyword>
<keyword evidence="3" id="KW-1185">Reference proteome</keyword>
<organism evidence="2 3">
    <name type="scientific">Microscilla marina ATCC 23134</name>
    <dbReference type="NCBI Taxonomy" id="313606"/>
    <lineage>
        <taxon>Bacteria</taxon>
        <taxon>Pseudomonadati</taxon>
        <taxon>Bacteroidota</taxon>
        <taxon>Cytophagia</taxon>
        <taxon>Cytophagales</taxon>
        <taxon>Microscillaceae</taxon>
        <taxon>Microscilla</taxon>
    </lineage>
</organism>
<evidence type="ECO:0000256" key="1">
    <source>
        <dbReference type="SAM" id="Phobius"/>
    </source>
</evidence>
<dbReference type="AlphaFoldDB" id="A1ZV08"/>
<feature type="transmembrane region" description="Helical" evidence="1">
    <location>
        <begin position="32"/>
        <end position="54"/>
    </location>
</feature>
<evidence type="ECO:0000313" key="2">
    <source>
        <dbReference type="EMBL" id="EAY25786.1"/>
    </source>
</evidence>
<feature type="transmembrane region" description="Helical" evidence="1">
    <location>
        <begin position="93"/>
        <end position="111"/>
    </location>
</feature>
<accession>A1ZV08</accession>
<name>A1ZV08_MICM2</name>
<keyword evidence="1" id="KW-1133">Transmembrane helix</keyword>
<dbReference type="EMBL" id="AAWS01000043">
    <property type="protein sequence ID" value="EAY25786.1"/>
    <property type="molecule type" value="Genomic_DNA"/>
</dbReference>
<evidence type="ECO:0000313" key="3">
    <source>
        <dbReference type="Proteomes" id="UP000004095"/>
    </source>
</evidence>